<keyword evidence="2 7" id="KW-0813">Transport</keyword>
<keyword evidence="3" id="KW-1003">Cell membrane</keyword>
<reference evidence="9 10" key="1">
    <citation type="journal article" date="2020" name="Front. Plant Sci.">
        <title>Isolation of Rhizosphere Bacteria That Improve Quality and Water Stress Tolerance in Greenhouse Ornamentals.</title>
        <authorList>
            <person name="Nordstedt N.P."/>
            <person name="Jones M.L."/>
        </authorList>
    </citation>
    <scope>NUCLEOTIDE SEQUENCE [LARGE SCALE GENOMIC DNA]</scope>
    <source>
        <strain evidence="9 10">C6C2</strain>
    </source>
</reference>
<dbReference type="Gene3D" id="1.10.3720.10">
    <property type="entry name" value="MetI-like"/>
    <property type="match status" value="1"/>
</dbReference>
<evidence type="ECO:0000256" key="1">
    <source>
        <dbReference type="ARBA" id="ARBA00004651"/>
    </source>
</evidence>
<dbReference type="RefSeq" id="WP_079217652.1">
    <property type="nucleotide sequence ID" value="NZ_CP018845.1"/>
</dbReference>
<evidence type="ECO:0000256" key="2">
    <source>
        <dbReference type="ARBA" id="ARBA00022448"/>
    </source>
</evidence>
<evidence type="ECO:0000256" key="6">
    <source>
        <dbReference type="ARBA" id="ARBA00023136"/>
    </source>
</evidence>
<feature type="transmembrane region" description="Helical" evidence="7">
    <location>
        <begin position="81"/>
        <end position="103"/>
    </location>
</feature>
<keyword evidence="6 7" id="KW-0472">Membrane</keyword>
<comment type="caution">
    <text evidence="9">The sequence shown here is derived from an EMBL/GenBank/DDBJ whole genome shotgun (WGS) entry which is preliminary data.</text>
</comment>
<evidence type="ECO:0000256" key="7">
    <source>
        <dbReference type="RuleBase" id="RU363032"/>
    </source>
</evidence>
<sequence>MTDRRLFWLCAPACLLLAIPFAALLQETPWRDFSLVAGDLAAVRVSLVLGALAMILIAALGTPLALWLARGSGTLRKAADALVLAALLTPPLAMGILLVSAYGPYSTLGRPLAGIGYMLSNNAGAFILAQLYGGLAYYVMAARSAFEGVPRLLEEAARTMGATERQVFTLVTLPLAMRGVITGLAIAWVRVIGEFGIVMTFAYFPQGIPVRLYVNLQNDGVDGVYILVWILLLATLPFPLWALSKRRGEALQAS</sequence>
<evidence type="ECO:0000259" key="8">
    <source>
        <dbReference type="PROSITE" id="PS50928"/>
    </source>
</evidence>
<dbReference type="PROSITE" id="PS50928">
    <property type="entry name" value="ABC_TM1"/>
    <property type="match status" value="1"/>
</dbReference>
<feature type="transmembrane region" description="Helical" evidence="7">
    <location>
        <begin position="123"/>
        <end position="141"/>
    </location>
</feature>
<feature type="transmembrane region" description="Helical" evidence="7">
    <location>
        <begin position="224"/>
        <end position="243"/>
    </location>
</feature>
<keyword evidence="4 7" id="KW-0812">Transmembrane</keyword>
<feature type="transmembrane region" description="Helical" evidence="7">
    <location>
        <begin position="41"/>
        <end position="69"/>
    </location>
</feature>
<dbReference type="InterPro" id="IPR000515">
    <property type="entry name" value="MetI-like"/>
</dbReference>
<evidence type="ECO:0000256" key="5">
    <source>
        <dbReference type="ARBA" id="ARBA00022989"/>
    </source>
</evidence>
<organism evidence="9 10">
    <name type="scientific">Herbaspirillum robiniae</name>
    <dbReference type="NCBI Taxonomy" id="2014887"/>
    <lineage>
        <taxon>Bacteria</taxon>
        <taxon>Pseudomonadati</taxon>
        <taxon>Pseudomonadota</taxon>
        <taxon>Betaproteobacteria</taxon>
        <taxon>Burkholderiales</taxon>
        <taxon>Oxalobacteraceae</taxon>
        <taxon>Herbaspirillum</taxon>
    </lineage>
</organism>
<gene>
    <name evidence="9" type="ORF">HNO84_08120</name>
</gene>
<evidence type="ECO:0000313" key="9">
    <source>
        <dbReference type="EMBL" id="NUU01560.1"/>
    </source>
</evidence>
<evidence type="ECO:0000256" key="3">
    <source>
        <dbReference type="ARBA" id="ARBA00022475"/>
    </source>
</evidence>
<dbReference type="Pfam" id="PF00528">
    <property type="entry name" value="BPD_transp_1"/>
    <property type="match status" value="1"/>
</dbReference>
<dbReference type="EMBL" id="JABFMT010000006">
    <property type="protein sequence ID" value="NUU01560.1"/>
    <property type="molecule type" value="Genomic_DNA"/>
</dbReference>
<keyword evidence="10" id="KW-1185">Reference proteome</keyword>
<dbReference type="PANTHER" id="PTHR30183:SF3">
    <property type="entry name" value="MOLYBDENUM TRANSPORT SYSTEM PERMEASE PROTEIN MODB"/>
    <property type="match status" value="1"/>
</dbReference>
<dbReference type="InterPro" id="IPR035906">
    <property type="entry name" value="MetI-like_sf"/>
</dbReference>
<comment type="similarity">
    <text evidence="7">Belongs to the binding-protein-dependent transport system permease family.</text>
</comment>
<keyword evidence="5 7" id="KW-1133">Transmembrane helix</keyword>
<evidence type="ECO:0000256" key="4">
    <source>
        <dbReference type="ARBA" id="ARBA00022692"/>
    </source>
</evidence>
<dbReference type="SUPFAM" id="SSF161098">
    <property type="entry name" value="MetI-like"/>
    <property type="match status" value="1"/>
</dbReference>
<evidence type="ECO:0000313" key="10">
    <source>
        <dbReference type="Proteomes" id="UP000536746"/>
    </source>
</evidence>
<dbReference type="Proteomes" id="UP000536746">
    <property type="component" value="Unassembled WGS sequence"/>
</dbReference>
<proteinExistence type="inferred from homology"/>
<feature type="domain" description="ABC transmembrane type-1" evidence="8">
    <location>
        <begin position="43"/>
        <end position="242"/>
    </location>
</feature>
<accession>A0ABX2LU55</accession>
<dbReference type="CDD" id="cd06261">
    <property type="entry name" value="TM_PBP2"/>
    <property type="match status" value="1"/>
</dbReference>
<name>A0ABX2LU55_9BURK</name>
<dbReference type="PANTHER" id="PTHR30183">
    <property type="entry name" value="MOLYBDENUM TRANSPORT SYSTEM PERMEASE PROTEIN MODB"/>
    <property type="match status" value="1"/>
</dbReference>
<protein>
    <submittedName>
        <fullName evidence="9">ABC transporter permease subunit</fullName>
    </submittedName>
</protein>
<comment type="subcellular location">
    <subcellularLocation>
        <location evidence="1 7">Cell membrane</location>
        <topology evidence="1 7">Multi-pass membrane protein</topology>
    </subcellularLocation>
</comment>